<dbReference type="RefSeq" id="WP_123164054.1">
    <property type="nucleotide sequence ID" value="NZ_RIAX01000002.1"/>
</dbReference>
<reference evidence="2 3" key="1">
    <citation type="journal article" date="2018" name="Int. J. Syst. Evol. Microbiol.">
        <title>Planococcus salinus sp. nov., a moderately halophilic bacterium isolated from a saline-alkali soil.</title>
        <authorList>
            <person name="Gan L."/>
        </authorList>
    </citation>
    <scope>NUCLEOTIDE SEQUENCE [LARGE SCALE GENOMIC DNA]</scope>
    <source>
        <strain evidence="2 3">LCB217</strain>
    </source>
</reference>
<feature type="domain" description="Amidohydrolase 3" evidence="1">
    <location>
        <begin position="53"/>
        <end position="535"/>
    </location>
</feature>
<dbReference type="Pfam" id="PF07969">
    <property type="entry name" value="Amidohydro_3"/>
    <property type="match status" value="1"/>
</dbReference>
<sequence length="557" mass="61680">MGNNLADLLLINGNIITMDEEKPRATSIAVKNDTIVFVGKTKDALELKGSSTEVIDLKGQTVMPGFIESHIHPTMYGLNLLQIDCRTENTPSIDEILKKVEEAAKDTPDSEWIKGWGWDDSKLAEKRNPTRWDLDKVAPNHPVVLTRTCTHMAVVNSKALELSGITEETQDPSGGHIEKDSQTGEITGLLQEKAQGLVALPELTFNDILKGMQLAQNDFAKWGITTVHDMSTQKSDMEVYQELLSNNELNVRVRPWYWAVSQNEWSGLLDEVLSLGIKSGFGNDMIKIQGMKFMLDGGIGGRTAALSEPFEGSQSRGILYYDVEEIAPLMEKALLADLRVAIHGIGERAIEVAIQSFEKANKKKDITSMRNRIEHCALPTTEHLQRMKKLELVAGSSIGFLYHIGDSYLANLGPERVERVYPHKSFKDHGIVAPGNSDLPVTGGNPWTGIYAAVTRKTISDQTLDTKQNVSLYDAIKAYTVDAAFSSLEEQSLGSIRPSAKADLIVMAEDPFEIDIEQLVDIQIEKTYLGGKVVYSREQDVPSLNSGQDHMEIQNKQ</sequence>
<name>A0A3M8P9M9_9BACL</name>
<dbReference type="AlphaFoldDB" id="A0A3M8P9M9"/>
<dbReference type="InterPro" id="IPR011059">
    <property type="entry name" value="Metal-dep_hydrolase_composite"/>
</dbReference>
<dbReference type="Proteomes" id="UP000275473">
    <property type="component" value="Unassembled WGS sequence"/>
</dbReference>
<dbReference type="InterPro" id="IPR033932">
    <property type="entry name" value="YtcJ-like"/>
</dbReference>
<dbReference type="OrthoDB" id="9767366at2"/>
<dbReference type="EMBL" id="RIAX01000002">
    <property type="protein sequence ID" value="RNF40353.1"/>
    <property type="molecule type" value="Genomic_DNA"/>
</dbReference>
<dbReference type="PANTHER" id="PTHR22642:SF2">
    <property type="entry name" value="PROTEIN LONG AFTER FAR-RED 3"/>
    <property type="match status" value="1"/>
</dbReference>
<protein>
    <submittedName>
        <fullName evidence="2">Amidohydrolase</fullName>
    </submittedName>
</protein>
<proteinExistence type="predicted"/>
<comment type="caution">
    <text evidence="2">The sequence shown here is derived from an EMBL/GenBank/DDBJ whole genome shotgun (WGS) entry which is preliminary data.</text>
</comment>
<dbReference type="InterPro" id="IPR013108">
    <property type="entry name" value="Amidohydro_3"/>
</dbReference>
<dbReference type="CDD" id="cd01300">
    <property type="entry name" value="YtcJ_like"/>
    <property type="match status" value="1"/>
</dbReference>
<accession>A0A3M8P9M9</accession>
<dbReference type="Gene3D" id="3.10.310.70">
    <property type="match status" value="1"/>
</dbReference>
<dbReference type="GO" id="GO:0016810">
    <property type="term" value="F:hydrolase activity, acting on carbon-nitrogen (but not peptide) bonds"/>
    <property type="evidence" value="ECO:0007669"/>
    <property type="project" value="InterPro"/>
</dbReference>
<dbReference type="Gene3D" id="2.30.40.10">
    <property type="entry name" value="Urease, subunit C, domain 1"/>
    <property type="match status" value="1"/>
</dbReference>
<keyword evidence="2" id="KW-0378">Hydrolase</keyword>
<dbReference type="SUPFAM" id="SSF51556">
    <property type="entry name" value="Metallo-dependent hydrolases"/>
    <property type="match status" value="1"/>
</dbReference>
<gene>
    <name evidence="2" type="ORF">EEX84_02685</name>
</gene>
<keyword evidence="3" id="KW-1185">Reference proteome</keyword>
<dbReference type="SUPFAM" id="SSF51338">
    <property type="entry name" value="Composite domain of metallo-dependent hydrolases"/>
    <property type="match status" value="1"/>
</dbReference>
<dbReference type="InterPro" id="IPR032466">
    <property type="entry name" value="Metal_Hydrolase"/>
</dbReference>
<evidence type="ECO:0000259" key="1">
    <source>
        <dbReference type="Pfam" id="PF07969"/>
    </source>
</evidence>
<dbReference type="Gene3D" id="3.20.20.140">
    <property type="entry name" value="Metal-dependent hydrolases"/>
    <property type="match status" value="1"/>
</dbReference>
<evidence type="ECO:0000313" key="2">
    <source>
        <dbReference type="EMBL" id="RNF40353.1"/>
    </source>
</evidence>
<evidence type="ECO:0000313" key="3">
    <source>
        <dbReference type="Proteomes" id="UP000275473"/>
    </source>
</evidence>
<dbReference type="PANTHER" id="PTHR22642">
    <property type="entry name" value="IMIDAZOLONEPROPIONASE"/>
    <property type="match status" value="1"/>
</dbReference>
<organism evidence="2 3">
    <name type="scientific">Planococcus salinus</name>
    <dbReference type="NCBI Taxonomy" id="1848460"/>
    <lineage>
        <taxon>Bacteria</taxon>
        <taxon>Bacillati</taxon>
        <taxon>Bacillota</taxon>
        <taxon>Bacilli</taxon>
        <taxon>Bacillales</taxon>
        <taxon>Caryophanaceae</taxon>
        <taxon>Planococcus</taxon>
    </lineage>
</organism>